<evidence type="ECO:0000256" key="6">
    <source>
        <dbReference type="HAMAP-Rule" id="MF_02040"/>
    </source>
</evidence>
<dbReference type="PROSITE" id="PS01215">
    <property type="entry name" value="MRP"/>
    <property type="match status" value="1"/>
</dbReference>
<dbReference type="CDD" id="cd02037">
    <property type="entry name" value="Mrp_NBP35"/>
    <property type="match status" value="1"/>
</dbReference>
<proteinExistence type="inferred from homology"/>
<keyword evidence="4 6" id="KW-0408">Iron</keyword>
<dbReference type="InterPro" id="IPR033756">
    <property type="entry name" value="YlxH/NBP35"/>
</dbReference>
<comment type="similarity">
    <text evidence="6">Belongs to the Mrp/NBP35 ATP-binding proteins family.</text>
</comment>
<dbReference type="InterPro" id="IPR019591">
    <property type="entry name" value="Mrp/NBP35_ATP-bd"/>
</dbReference>
<dbReference type="PANTHER" id="PTHR42961">
    <property type="entry name" value="IRON-SULFUR PROTEIN NUBPL"/>
    <property type="match status" value="1"/>
</dbReference>
<dbReference type="PANTHER" id="PTHR42961:SF2">
    <property type="entry name" value="IRON-SULFUR PROTEIN NUBPL"/>
    <property type="match status" value="1"/>
</dbReference>
<evidence type="ECO:0000256" key="5">
    <source>
        <dbReference type="ARBA" id="ARBA00023014"/>
    </source>
</evidence>
<dbReference type="RefSeq" id="WP_243540534.1">
    <property type="nucleotide sequence ID" value="NZ_CP093442.1"/>
</dbReference>
<dbReference type="Gene3D" id="3.40.50.300">
    <property type="entry name" value="P-loop containing nucleotide triphosphate hydrolases"/>
    <property type="match status" value="1"/>
</dbReference>
<dbReference type="HAMAP" id="MF_02040">
    <property type="entry name" value="Mrp_NBP35"/>
    <property type="match status" value="1"/>
</dbReference>
<evidence type="ECO:0000256" key="3">
    <source>
        <dbReference type="ARBA" id="ARBA00022840"/>
    </source>
</evidence>
<dbReference type="EMBL" id="CP093442">
    <property type="protein sequence ID" value="UOF02732.1"/>
    <property type="molecule type" value="Genomic_DNA"/>
</dbReference>
<comment type="subunit">
    <text evidence="6">Homodimer.</text>
</comment>
<dbReference type="InterPro" id="IPR000808">
    <property type="entry name" value="Mrp-like_CS"/>
</dbReference>
<gene>
    <name evidence="7" type="ORF">MNR06_07185</name>
</gene>
<keyword evidence="2 6" id="KW-0547">Nucleotide-binding</keyword>
<dbReference type="Proteomes" id="UP000830116">
    <property type="component" value="Chromosome"/>
</dbReference>
<evidence type="ECO:0000256" key="2">
    <source>
        <dbReference type="ARBA" id="ARBA00022741"/>
    </source>
</evidence>
<keyword evidence="8" id="KW-1185">Reference proteome</keyword>
<feature type="binding site" evidence="6">
    <location>
        <begin position="25"/>
        <end position="32"/>
    </location>
    <ligand>
        <name>ATP</name>
        <dbReference type="ChEBI" id="CHEBI:30616"/>
    </ligand>
</feature>
<dbReference type="SUPFAM" id="SSF52540">
    <property type="entry name" value="P-loop containing nucleoside triphosphate hydrolases"/>
    <property type="match status" value="1"/>
</dbReference>
<reference evidence="7" key="1">
    <citation type="submission" date="2022-03" db="EMBL/GenBank/DDBJ databases">
        <title>Genome Identification and Characterization of new species Bdellovibrio reynosense LBG001 sp. nov. from a Mexico soil sample.</title>
        <authorList>
            <person name="Camilli A."/>
            <person name="Ajao Y."/>
            <person name="Guo X."/>
        </authorList>
    </citation>
    <scope>NUCLEOTIDE SEQUENCE</scope>
    <source>
        <strain evidence="7">LBG001</strain>
    </source>
</reference>
<keyword evidence="1 6" id="KW-0479">Metal-binding</keyword>
<comment type="function">
    <text evidence="6">Binds and transfers iron-sulfur (Fe-S) clusters to target apoproteins. Can hydrolyze ATP.</text>
</comment>
<dbReference type="GO" id="GO:0005524">
    <property type="term" value="F:ATP binding"/>
    <property type="evidence" value="ECO:0007669"/>
    <property type="project" value="UniProtKB-KW"/>
</dbReference>
<sequence length="264" mass="28311">MAAPNPFEKQTAIPGVKHIIAVSSGKGGVGKSTVATNLAMALGKKSRVGLLDADIYGPSVPRMLGTIGQKPHINPETNQLEPITRYGIKLMSIGYLIEENAAVVWRGPMLFKAMDQFLRDVNWGELDYLVVDLPPGTGDIQLTLAQKVPVAGAVVVSTPQNVALLDVKKAVDMFERVAVPLLGMVENMAYMINPANGEKMQLFPKGEMDSYADAKGIRKLGEVPFNPSVGMACEAGIPIVEANANGAEAKEFMKIADKIREILP</sequence>
<keyword evidence="6" id="KW-0378">Hydrolase</keyword>
<accession>A0ABY4CFS1</accession>
<evidence type="ECO:0000313" key="7">
    <source>
        <dbReference type="EMBL" id="UOF02732.1"/>
    </source>
</evidence>
<evidence type="ECO:0000313" key="8">
    <source>
        <dbReference type="Proteomes" id="UP000830116"/>
    </source>
</evidence>
<dbReference type="InterPro" id="IPR027417">
    <property type="entry name" value="P-loop_NTPase"/>
</dbReference>
<protein>
    <recommendedName>
        <fullName evidence="6">Iron-sulfur cluster carrier protein</fullName>
    </recommendedName>
</protein>
<dbReference type="InterPro" id="IPR044304">
    <property type="entry name" value="NUBPL-like"/>
</dbReference>
<keyword evidence="5 6" id="KW-0411">Iron-sulfur</keyword>
<keyword evidence="3 6" id="KW-0067">ATP-binding</keyword>
<organism evidence="7 8">
    <name type="scientific">Bdellovibrio reynosensis</name>
    <dbReference type="NCBI Taxonomy" id="2835041"/>
    <lineage>
        <taxon>Bacteria</taxon>
        <taxon>Pseudomonadati</taxon>
        <taxon>Bdellovibrionota</taxon>
        <taxon>Bdellovibrionia</taxon>
        <taxon>Bdellovibrionales</taxon>
        <taxon>Pseudobdellovibrionaceae</taxon>
        <taxon>Bdellovibrio</taxon>
    </lineage>
</organism>
<name>A0ABY4CFS1_9BACT</name>
<evidence type="ECO:0000256" key="1">
    <source>
        <dbReference type="ARBA" id="ARBA00022723"/>
    </source>
</evidence>
<evidence type="ECO:0000256" key="4">
    <source>
        <dbReference type="ARBA" id="ARBA00023004"/>
    </source>
</evidence>
<dbReference type="Pfam" id="PF10609">
    <property type="entry name" value="ParA"/>
    <property type="match status" value="1"/>
</dbReference>